<dbReference type="AlphaFoldDB" id="A0AAV9HWP7"/>
<sequence length="442" mass="47621">MKTAATLFALIGSAAAAGMAELKQRKMEAWAAQNEAGVFDVDRYAAQAATACVNGKAGEYQCKNVDMVSFLRHQDMGSTTRKGNDIWGWTSSTGREFAAVGQTDGTAFVEIKSDGSLVYLGRLPTQTTSSSWRDMKVIGNHVYIGSEASNHGLQVFDMTKLLTLTGSPPKTFSITSDLTARFTGFGSSHNIVAHEETKMIYAVGTATSAGCSGGLFMVNVTNPAKPTTAGCLSAGGYVHDAQCVIYKGPDTRYTGKEICFNFNEDTLDIVDVTKKSAPVTLSSTAYNGASYTHQGWLVDESMRYLLLDDELDEQNKKGVAANQRTTTYIVNVSSLTAPKFTGTYQSPAKSIDHNQYVKNGLSYQANYGSGLRIINVKSVASDPTGKGITEVGYFDCYPEDDSVGGRAEFTGTWSVYPYFKSGYIVLNSIERGVYSLKYTGPA</sequence>
<feature type="chain" id="PRO_5043575136" description="Regulatory P domain-containing protein" evidence="1">
    <location>
        <begin position="17"/>
        <end position="442"/>
    </location>
</feature>
<dbReference type="PANTHER" id="PTHR38787">
    <property type="entry name" value="REGULATORY P DOMAIN-CONTAINING PROTEIN"/>
    <property type="match status" value="1"/>
</dbReference>
<dbReference type="EMBL" id="MU864940">
    <property type="protein sequence ID" value="KAK4465385.1"/>
    <property type="molecule type" value="Genomic_DNA"/>
</dbReference>
<dbReference type="GO" id="GO:0005576">
    <property type="term" value="C:extracellular region"/>
    <property type="evidence" value="ECO:0007669"/>
    <property type="project" value="TreeGrafter"/>
</dbReference>
<comment type="caution">
    <text evidence="2">The sequence shown here is derived from an EMBL/GenBank/DDBJ whole genome shotgun (WGS) entry which is preliminary data.</text>
</comment>
<proteinExistence type="predicted"/>
<evidence type="ECO:0000313" key="2">
    <source>
        <dbReference type="EMBL" id="KAK4465385.1"/>
    </source>
</evidence>
<keyword evidence="1" id="KW-0732">Signal</keyword>
<dbReference type="Proteomes" id="UP001321749">
    <property type="component" value="Unassembled WGS sequence"/>
</dbReference>
<evidence type="ECO:0000256" key="1">
    <source>
        <dbReference type="SAM" id="SignalP"/>
    </source>
</evidence>
<accession>A0AAV9HWP7</accession>
<name>A0AAV9HWP7_9PEZI</name>
<dbReference type="InterPro" id="IPR027589">
    <property type="entry name" value="Choice_anch_B"/>
</dbReference>
<reference evidence="2" key="1">
    <citation type="journal article" date="2023" name="Mol. Phylogenet. Evol.">
        <title>Genome-scale phylogeny and comparative genomics of the fungal order Sordariales.</title>
        <authorList>
            <person name="Hensen N."/>
            <person name="Bonometti L."/>
            <person name="Westerberg I."/>
            <person name="Brannstrom I.O."/>
            <person name="Guillou S."/>
            <person name="Cros-Aarteil S."/>
            <person name="Calhoun S."/>
            <person name="Haridas S."/>
            <person name="Kuo A."/>
            <person name="Mondo S."/>
            <person name="Pangilinan J."/>
            <person name="Riley R."/>
            <person name="LaButti K."/>
            <person name="Andreopoulos B."/>
            <person name="Lipzen A."/>
            <person name="Chen C."/>
            <person name="Yan M."/>
            <person name="Daum C."/>
            <person name="Ng V."/>
            <person name="Clum A."/>
            <person name="Steindorff A."/>
            <person name="Ohm R.A."/>
            <person name="Martin F."/>
            <person name="Silar P."/>
            <person name="Natvig D.O."/>
            <person name="Lalanne C."/>
            <person name="Gautier V."/>
            <person name="Ament-Velasquez S.L."/>
            <person name="Kruys A."/>
            <person name="Hutchinson M.I."/>
            <person name="Powell A.J."/>
            <person name="Barry K."/>
            <person name="Miller A.N."/>
            <person name="Grigoriev I.V."/>
            <person name="Debuchy R."/>
            <person name="Gladieux P."/>
            <person name="Hiltunen Thoren M."/>
            <person name="Johannesson H."/>
        </authorList>
    </citation>
    <scope>NUCLEOTIDE SEQUENCE</scope>
    <source>
        <strain evidence="2">PSN324</strain>
    </source>
</reference>
<evidence type="ECO:0000313" key="3">
    <source>
        <dbReference type="Proteomes" id="UP001321749"/>
    </source>
</evidence>
<gene>
    <name evidence="2" type="ORF">QBC42DRAFT_343993</name>
</gene>
<keyword evidence="3" id="KW-1185">Reference proteome</keyword>
<protein>
    <recommendedName>
        <fullName evidence="4">Regulatory P domain-containing protein</fullName>
    </recommendedName>
</protein>
<feature type="signal peptide" evidence="1">
    <location>
        <begin position="1"/>
        <end position="16"/>
    </location>
</feature>
<dbReference type="NCBIfam" id="TIGR04312">
    <property type="entry name" value="choice_anch_B"/>
    <property type="match status" value="1"/>
</dbReference>
<organism evidence="2 3">
    <name type="scientific">Cladorrhinum samala</name>
    <dbReference type="NCBI Taxonomy" id="585594"/>
    <lineage>
        <taxon>Eukaryota</taxon>
        <taxon>Fungi</taxon>
        <taxon>Dikarya</taxon>
        <taxon>Ascomycota</taxon>
        <taxon>Pezizomycotina</taxon>
        <taxon>Sordariomycetes</taxon>
        <taxon>Sordariomycetidae</taxon>
        <taxon>Sordariales</taxon>
        <taxon>Podosporaceae</taxon>
        <taxon>Cladorrhinum</taxon>
    </lineage>
</organism>
<evidence type="ECO:0008006" key="4">
    <source>
        <dbReference type="Google" id="ProtNLM"/>
    </source>
</evidence>
<dbReference type="PANTHER" id="PTHR38787:SF1">
    <property type="entry name" value="REGULATORY P DOMAIN-CONTAINING PROTEIN"/>
    <property type="match status" value="1"/>
</dbReference>
<reference evidence="2" key="2">
    <citation type="submission" date="2023-06" db="EMBL/GenBank/DDBJ databases">
        <authorList>
            <consortium name="Lawrence Berkeley National Laboratory"/>
            <person name="Mondo S.J."/>
            <person name="Hensen N."/>
            <person name="Bonometti L."/>
            <person name="Westerberg I."/>
            <person name="Brannstrom I.O."/>
            <person name="Guillou S."/>
            <person name="Cros-Aarteil S."/>
            <person name="Calhoun S."/>
            <person name="Haridas S."/>
            <person name="Kuo A."/>
            <person name="Pangilinan J."/>
            <person name="Riley R."/>
            <person name="Labutti K."/>
            <person name="Andreopoulos B."/>
            <person name="Lipzen A."/>
            <person name="Chen C."/>
            <person name="Yanf M."/>
            <person name="Daum C."/>
            <person name="Ng V."/>
            <person name="Clum A."/>
            <person name="Steindorff A."/>
            <person name="Ohm R."/>
            <person name="Martin F."/>
            <person name="Silar P."/>
            <person name="Natvig D."/>
            <person name="Lalanne C."/>
            <person name="Gautier V."/>
            <person name="Ament-Velasquez S.L."/>
            <person name="Kruys A."/>
            <person name="Hutchinson M.I."/>
            <person name="Powell A.J."/>
            <person name="Barry K."/>
            <person name="Miller A.N."/>
            <person name="Grigoriev I.V."/>
            <person name="Debuchy R."/>
            <person name="Gladieux P."/>
            <person name="Thoren M.H."/>
            <person name="Johannesson H."/>
        </authorList>
    </citation>
    <scope>NUCLEOTIDE SEQUENCE</scope>
    <source>
        <strain evidence="2">PSN324</strain>
    </source>
</reference>